<evidence type="ECO:0000313" key="2">
    <source>
        <dbReference type="EMBL" id="EST42615.1"/>
    </source>
</evidence>
<organism evidence="2">
    <name type="scientific">Spironucleus salmonicida</name>
    <dbReference type="NCBI Taxonomy" id="348837"/>
    <lineage>
        <taxon>Eukaryota</taxon>
        <taxon>Metamonada</taxon>
        <taxon>Diplomonadida</taxon>
        <taxon>Hexamitidae</taxon>
        <taxon>Hexamitinae</taxon>
        <taxon>Spironucleus</taxon>
    </lineage>
</organism>
<dbReference type="EMBL" id="KI546159">
    <property type="protein sequence ID" value="EST42615.1"/>
    <property type="molecule type" value="Genomic_DNA"/>
</dbReference>
<reference evidence="2 3" key="1">
    <citation type="journal article" date="2014" name="PLoS Genet.">
        <title>The Genome of Spironucleus salmonicida Highlights a Fish Pathogen Adapted to Fluctuating Environments.</title>
        <authorList>
            <person name="Xu F."/>
            <person name="Jerlstrom-Hultqvist J."/>
            <person name="Einarsson E."/>
            <person name="Astvaldsson A."/>
            <person name="Svard S.G."/>
            <person name="Andersson J.O."/>
        </authorList>
    </citation>
    <scope>NUCLEOTIDE SEQUENCE</scope>
    <source>
        <strain evidence="3">ATCC 50377</strain>
    </source>
</reference>
<evidence type="ECO:0000313" key="4">
    <source>
        <dbReference type="Proteomes" id="UP000018208"/>
    </source>
</evidence>
<feature type="region of interest" description="Disordered" evidence="1">
    <location>
        <begin position="1"/>
        <end position="22"/>
    </location>
</feature>
<dbReference type="VEuPathDB" id="GiardiaDB:SS50377_28063"/>
<dbReference type="AlphaFoldDB" id="V6LDM6"/>
<gene>
    <name evidence="2" type="ORF">SS50377_17935</name>
    <name evidence="3" type="ORF">SS50377_28063</name>
</gene>
<dbReference type="EMBL" id="AUWU02000008">
    <property type="protein sequence ID" value="KAH0570088.1"/>
    <property type="molecule type" value="Genomic_DNA"/>
</dbReference>
<feature type="region of interest" description="Disordered" evidence="1">
    <location>
        <begin position="42"/>
        <end position="102"/>
    </location>
</feature>
<proteinExistence type="predicted"/>
<reference evidence="3" key="2">
    <citation type="submission" date="2020-12" db="EMBL/GenBank/DDBJ databases">
        <title>New Spironucleus salmonicida genome in near-complete chromosomes.</title>
        <authorList>
            <person name="Xu F."/>
            <person name="Kurt Z."/>
            <person name="Jimenez-Gonzalez A."/>
            <person name="Astvaldsson A."/>
            <person name="Andersson J.O."/>
            <person name="Svard S.G."/>
        </authorList>
    </citation>
    <scope>NUCLEOTIDE SEQUENCE</scope>
    <source>
        <strain evidence="3">ATCC 50377</strain>
    </source>
</reference>
<sequence>MEISATQMRKITDQSRFNIPKRSLPEIKTRKLTWSLEFSKRSNANSSRLQELASPKKPSYAYPENGDYNPGTGIRYLKTTQSRSISPKLQPPKDVERAPSPNTYNPIIQKTVVFAKIRSSPLKNEFEAAAQRANHVGPGWYNPEVGAEFQKQNVGFTLKSRVKSQENAVYSDTLYGQEIYDSIRFLEGGETRKINQSDRFRYEKVLKD</sequence>
<evidence type="ECO:0000256" key="1">
    <source>
        <dbReference type="SAM" id="MobiDB-lite"/>
    </source>
</evidence>
<name>V6LDM6_9EUKA</name>
<keyword evidence="4" id="KW-1185">Reference proteome</keyword>
<dbReference type="Proteomes" id="UP000018208">
    <property type="component" value="Unassembled WGS sequence"/>
</dbReference>
<accession>V6LDM6</accession>
<feature type="compositionally biased region" description="Polar residues" evidence="1">
    <location>
        <begin position="78"/>
        <end position="87"/>
    </location>
</feature>
<feature type="compositionally biased region" description="Polar residues" evidence="1">
    <location>
        <begin position="1"/>
        <end position="17"/>
    </location>
</feature>
<protein>
    <submittedName>
        <fullName evidence="2">Uncharacterized protein</fullName>
    </submittedName>
</protein>
<evidence type="ECO:0000313" key="3">
    <source>
        <dbReference type="EMBL" id="KAH0570088.1"/>
    </source>
</evidence>